<feature type="signal peptide" evidence="3">
    <location>
        <begin position="1"/>
        <end position="17"/>
    </location>
</feature>
<accession>A0A9P8VDV3</accession>
<feature type="chain" id="PRO_5040369274" description="Yeast cell wall synthesis Kre9/Knh1-like N-terminal domain-containing protein" evidence="3">
    <location>
        <begin position="18"/>
        <end position="233"/>
    </location>
</feature>
<sequence>MKFSVATFLALATAVYAQRNPTPNNDFAVVTHPGLKEKVQTGTTYTIKWTVGADFEDVLVNIQLIGGQSELGQAPRTNITRGIANSGEYKWEIPLGLGGLPWNGIAVESAENPNIDYQYSTAFLLIEDPDYVPSSSVASVAPSTTATSSSSAPSTITTRITITTTSTEPTSSAESSAAAPSTTGAEPSTSDSETPSESAPAAASSSTPPASGAAQAKAGALALAGGFAIALFL</sequence>
<feature type="domain" description="Yeast cell wall synthesis Kre9/Knh1-like N-terminal" evidence="4">
    <location>
        <begin position="33"/>
        <end position="123"/>
    </location>
</feature>
<dbReference type="Pfam" id="PF10342">
    <property type="entry name" value="Kre9_KNH"/>
    <property type="match status" value="1"/>
</dbReference>
<evidence type="ECO:0000256" key="2">
    <source>
        <dbReference type="SAM" id="MobiDB-lite"/>
    </source>
</evidence>
<dbReference type="InterPro" id="IPR052982">
    <property type="entry name" value="SRP1/TIP1-like"/>
</dbReference>
<keyword evidence="1 3" id="KW-0732">Signal</keyword>
<evidence type="ECO:0000259" key="4">
    <source>
        <dbReference type="Pfam" id="PF10342"/>
    </source>
</evidence>
<comment type="caution">
    <text evidence="5">The sequence shown here is derived from an EMBL/GenBank/DDBJ whole genome shotgun (WGS) entry which is preliminary data.</text>
</comment>
<reference evidence="5" key="1">
    <citation type="journal article" date="2021" name="Nat. Commun.">
        <title>Genetic determinants of endophytism in the Arabidopsis root mycobiome.</title>
        <authorList>
            <person name="Mesny F."/>
            <person name="Miyauchi S."/>
            <person name="Thiergart T."/>
            <person name="Pickel B."/>
            <person name="Atanasova L."/>
            <person name="Karlsson M."/>
            <person name="Huettel B."/>
            <person name="Barry K.W."/>
            <person name="Haridas S."/>
            <person name="Chen C."/>
            <person name="Bauer D."/>
            <person name="Andreopoulos W."/>
            <person name="Pangilinan J."/>
            <person name="LaButti K."/>
            <person name="Riley R."/>
            <person name="Lipzen A."/>
            <person name="Clum A."/>
            <person name="Drula E."/>
            <person name="Henrissat B."/>
            <person name="Kohler A."/>
            <person name="Grigoriev I.V."/>
            <person name="Martin F.M."/>
            <person name="Hacquard S."/>
        </authorList>
    </citation>
    <scope>NUCLEOTIDE SEQUENCE</scope>
    <source>
        <strain evidence="5">MPI-SDFR-AT-0117</strain>
    </source>
</reference>
<dbReference type="AlphaFoldDB" id="A0A9P8VDV3"/>
<gene>
    <name evidence="5" type="ORF">F5X68DRAFT_204271</name>
</gene>
<evidence type="ECO:0000313" key="5">
    <source>
        <dbReference type="EMBL" id="KAH6689786.1"/>
    </source>
</evidence>
<evidence type="ECO:0000256" key="3">
    <source>
        <dbReference type="SAM" id="SignalP"/>
    </source>
</evidence>
<name>A0A9P8VDV3_9PEZI</name>
<feature type="region of interest" description="Disordered" evidence="2">
    <location>
        <begin position="136"/>
        <end position="215"/>
    </location>
</feature>
<dbReference type="OrthoDB" id="2260257at2759"/>
<dbReference type="InterPro" id="IPR018466">
    <property type="entry name" value="Kre9/Knh1-like_N"/>
</dbReference>
<dbReference type="PANTHER" id="PTHR40633">
    <property type="entry name" value="MATRIX PROTEIN, PUTATIVE (AFU_ORTHOLOGUE AFUA_8G05410)-RELATED"/>
    <property type="match status" value="1"/>
</dbReference>
<dbReference type="PANTHER" id="PTHR40633:SF6">
    <property type="entry name" value="MATRIX PROTEIN, PUTATIVE (AFU_ORTHOLOGUE AFUA_8G05410)-RELATED"/>
    <property type="match status" value="1"/>
</dbReference>
<protein>
    <recommendedName>
        <fullName evidence="4">Yeast cell wall synthesis Kre9/Knh1-like N-terminal domain-containing protein</fullName>
    </recommendedName>
</protein>
<organism evidence="5 6">
    <name type="scientific">Plectosphaerella plurivora</name>
    <dbReference type="NCBI Taxonomy" id="936078"/>
    <lineage>
        <taxon>Eukaryota</taxon>
        <taxon>Fungi</taxon>
        <taxon>Dikarya</taxon>
        <taxon>Ascomycota</taxon>
        <taxon>Pezizomycotina</taxon>
        <taxon>Sordariomycetes</taxon>
        <taxon>Hypocreomycetidae</taxon>
        <taxon>Glomerellales</taxon>
        <taxon>Plectosphaerellaceae</taxon>
        <taxon>Plectosphaerella</taxon>
    </lineage>
</organism>
<proteinExistence type="predicted"/>
<dbReference type="EMBL" id="JAGSXJ010000007">
    <property type="protein sequence ID" value="KAH6689786.1"/>
    <property type="molecule type" value="Genomic_DNA"/>
</dbReference>
<evidence type="ECO:0000313" key="6">
    <source>
        <dbReference type="Proteomes" id="UP000770015"/>
    </source>
</evidence>
<dbReference type="Proteomes" id="UP000770015">
    <property type="component" value="Unassembled WGS sequence"/>
</dbReference>
<evidence type="ECO:0000256" key="1">
    <source>
        <dbReference type="ARBA" id="ARBA00022729"/>
    </source>
</evidence>
<keyword evidence="6" id="KW-1185">Reference proteome</keyword>